<feature type="transmembrane region" description="Helical" evidence="6">
    <location>
        <begin position="68"/>
        <end position="85"/>
    </location>
</feature>
<dbReference type="Gene3D" id="1.20.1250.20">
    <property type="entry name" value="MFS general substrate transporter like domains"/>
    <property type="match status" value="1"/>
</dbReference>
<gene>
    <name evidence="8" type="ORF">TASIC1_0008048300</name>
</gene>
<dbReference type="Pfam" id="PF07690">
    <property type="entry name" value="MFS_1"/>
    <property type="match status" value="1"/>
</dbReference>
<feature type="transmembrane region" description="Helical" evidence="6">
    <location>
        <begin position="183"/>
        <end position="208"/>
    </location>
</feature>
<dbReference type="PROSITE" id="PS50850">
    <property type="entry name" value="MFS"/>
    <property type="match status" value="1"/>
</dbReference>
<dbReference type="OrthoDB" id="9986881at2759"/>
<dbReference type="SUPFAM" id="SSF103473">
    <property type="entry name" value="MFS general substrate transporter"/>
    <property type="match status" value="1"/>
</dbReference>
<keyword evidence="2" id="KW-0813">Transport</keyword>
<keyword evidence="3 6" id="KW-0812">Transmembrane</keyword>
<protein>
    <submittedName>
        <fullName evidence="8">Major facilitator superfamily multidrug transporter FLU1</fullName>
    </submittedName>
</protein>
<dbReference type="PANTHER" id="PTHR23502:SF31">
    <property type="entry name" value="POLYAMINE TRANSPORTER 1"/>
    <property type="match status" value="1"/>
</dbReference>
<organism evidence="8 9">
    <name type="scientific">Trichoderma asperellum</name>
    <name type="common">Filamentous fungus</name>
    <dbReference type="NCBI Taxonomy" id="101201"/>
    <lineage>
        <taxon>Eukaryota</taxon>
        <taxon>Fungi</taxon>
        <taxon>Dikarya</taxon>
        <taxon>Ascomycota</taxon>
        <taxon>Pezizomycotina</taxon>
        <taxon>Sordariomycetes</taxon>
        <taxon>Hypocreomycetidae</taxon>
        <taxon>Hypocreales</taxon>
        <taxon>Hypocreaceae</taxon>
        <taxon>Trichoderma</taxon>
    </lineage>
</organism>
<evidence type="ECO:0000256" key="6">
    <source>
        <dbReference type="SAM" id="Phobius"/>
    </source>
</evidence>
<comment type="caution">
    <text evidence="8">The sequence shown here is derived from an EMBL/GenBank/DDBJ whole genome shotgun (WGS) entry which is preliminary data.</text>
</comment>
<proteinExistence type="predicted"/>
<dbReference type="InterPro" id="IPR020846">
    <property type="entry name" value="MFS_dom"/>
</dbReference>
<feature type="transmembrane region" description="Helical" evidence="6">
    <location>
        <begin position="220"/>
        <end position="241"/>
    </location>
</feature>
<evidence type="ECO:0000313" key="8">
    <source>
        <dbReference type="EMBL" id="GFP57642.1"/>
    </source>
</evidence>
<evidence type="ECO:0000256" key="5">
    <source>
        <dbReference type="ARBA" id="ARBA00023136"/>
    </source>
</evidence>
<evidence type="ECO:0000259" key="7">
    <source>
        <dbReference type="PROSITE" id="PS50850"/>
    </source>
</evidence>
<feature type="transmembrane region" description="Helical" evidence="6">
    <location>
        <begin position="141"/>
        <end position="163"/>
    </location>
</feature>
<accession>A0A6V8R064</accession>
<evidence type="ECO:0000313" key="9">
    <source>
        <dbReference type="Proteomes" id="UP000517252"/>
    </source>
</evidence>
<dbReference type="InterPro" id="IPR011701">
    <property type="entry name" value="MFS"/>
</dbReference>
<evidence type="ECO:0000256" key="2">
    <source>
        <dbReference type="ARBA" id="ARBA00022448"/>
    </source>
</evidence>
<comment type="subcellular location">
    <subcellularLocation>
        <location evidence="1">Membrane</location>
        <topology evidence="1">Multi-pass membrane protein</topology>
    </subcellularLocation>
</comment>
<evidence type="ECO:0000256" key="4">
    <source>
        <dbReference type="ARBA" id="ARBA00022989"/>
    </source>
</evidence>
<dbReference type="Proteomes" id="UP000517252">
    <property type="component" value="Unassembled WGS sequence"/>
</dbReference>
<dbReference type="InterPro" id="IPR036259">
    <property type="entry name" value="MFS_trans_sf"/>
</dbReference>
<keyword evidence="4 6" id="KW-1133">Transmembrane helix</keyword>
<sequence length="270" mass="29689">MINRFFAGFFGTAPLAVGGGVFVDLFDNKTRGVAVTWFTICVFIGPMCAPFIGGFIVTSHLGWRWTQYLTGILASAAAVLNLIFVQETSAPLILAKKAAKLRRLTKNYAIHAKQEEAEVNLGEMVERYFMRPFRMLVIEPIVLLMSLYSAFIYGLLYLFLTAYPQIFQGVYGMRPGISGLPELGAIAASALAANTFLRSAFGAIFPLFATYMFKGLGIQWAMTLLGCVAVVLAPVPVIFYFKGAQIRKNSKYTPKFPPPAPAVKVEKEIV</sequence>
<evidence type="ECO:0000256" key="1">
    <source>
        <dbReference type="ARBA" id="ARBA00004141"/>
    </source>
</evidence>
<feature type="domain" description="Major facilitator superfamily (MFS) profile" evidence="7">
    <location>
        <begin position="1"/>
        <end position="270"/>
    </location>
</feature>
<feature type="transmembrane region" description="Helical" evidence="6">
    <location>
        <begin position="34"/>
        <end position="56"/>
    </location>
</feature>
<dbReference type="PANTHER" id="PTHR23502">
    <property type="entry name" value="MAJOR FACILITATOR SUPERFAMILY"/>
    <property type="match status" value="1"/>
</dbReference>
<keyword evidence="5 6" id="KW-0472">Membrane</keyword>
<dbReference type="EMBL" id="BLZH01000008">
    <property type="protein sequence ID" value="GFP57642.1"/>
    <property type="molecule type" value="Genomic_DNA"/>
</dbReference>
<reference evidence="8 9" key="1">
    <citation type="submission" date="2020-07" db="EMBL/GenBank/DDBJ databases">
        <title>Trichoderma asperellum IC-1 whole genome shotgun sequence.</title>
        <authorList>
            <person name="Kanamasa S."/>
            <person name="Takahashi H."/>
        </authorList>
    </citation>
    <scope>NUCLEOTIDE SEQUENCE [LARGE SCALE GENOMIC DNA]</scope>
    <source>
        <strain evidence="8 9">IC-1</strain>
    </source>
</reference>
<evidence type="ECO:0000256" key="3">
    <source>
        <dbReference type="ARBA" id="ARBA00022692"/>
    </source>
</evidence>
<dbReference type="AlphaFoldDB" id="A0A6V8R064"/>
<dbReference type="GO" id="GO:0022857">
    <property type="term" value="F:transmembrane transporter activity"/>
    <property type="evidence" value="ECO:0007669"/>
    <property type="project" value="InterPro"/>
</dbReference>
<name>A0A6V8R064_TRIAP</name>
<dbReference type="GO" id="GO:0005886">
    <property type="term" value="C:plasma membrane"/>
    <property type="evidence" value="ECO:0007669"/>
    <property type="project" value="TreeGrafter"/>
</dbReference>